<protein>
    <submittedName>
        <fullName evidence="1">Non-ribosomal peptide synthetase module</fullName>
    </submittedName>
</protein>
<keyword evidence="2" id="KW-1185">Reference proteome</keyword>
<gene>
    <name evidence="1" type="ORF">LSG31_16450</name>
</gene>
<name>A0ABY4CGH7_9BACL</name>
<evidence type="ECO:0000313" key="1">
    <source>
        <dbReference type="EMBL" id="UOF89469.1"/>
    </source>
</evidence>
<organism evidence="1 2">
    <name type="scientific">Fodinisporobacter ferrooxydans</name>
    <dbReference type="NCBI Taxonomy" id="2901836"/>
    <lineage>
        <taxon>Bacteria</taxon>
        <taxon>Bacillati</taxon>
        <taxon>Bacillota</taxon>
        <taxon>Bacilli</taxon>
        <taxon>Bacillales</taxon>
        <taxon>Alicyclobacillaceae</taxon>
        <taxon>Fodinisporobacter</taxon>
    </lineage>
</organism>
<dbReference type="RefSeq" id="WP_347436159.1">
    <property type="nucleotide sequence ID" value="NZ_CP089291.1"/>
</dbReference>
<dbReference type="Proteomes" id="UP000830167">
    <property type="component" value="Chromosome"/>
</dbReference>
<proteinExistence type="predicted"/>
<sequence length="191" mass="22424">MARRVATDYKHIRLELSPQALQTFMNLFEGHHAVTQVFVYENGDTELILHDHEKQIPLVFHPNGSHYLFEGSFCIEDLQLANTVRKAIHSFKGEAIVQRIYPTNAIEYHYDGGEVIKIQELKGNTARVIYEYKNPVRQFQQLYSESWIECQAEWIQLQIDLLLDQRSKRVRVEEIDEKLKVLAHELFLLEG</sequence>
<reference evidence="1" key="1">
    <citation type="submission" date="2021-12" db="EMBL/GenBank/DDBJ databases">
        <title>Alicyclobacillaceae gen. nov., sp. nov., isolated from chalcocite enrichment system.</title>
        <authorList>
            <person name="Jiang Z."/>
        </authorList>
    </citation>
    <scope>NUCLEOTIDE SEQUENCE</scope>
    <source>
        <strain evidence="1">MYW30-H2</strain>
    </source>
</reference>
<accession>A0ABY4CGH7</accession>
<evidence type="ECO:0000313" key="2">
    <source>
        <dbReference type="Proteomes" id="UP000830167"/>
    </source>
</evidence>
<dbReference type="EMBL" id="CP089291">
    <property type="protein sequence ID" value="UOF89469.1"/>
    <property type="molecule type" value="Genomic_DNA"/>
</dbReference>